<dbReference type="SUPFAM" id="SSF47336">
    <property type="entry name" value="ACP-like"/>
    <property type="match status" value="1"/>
</dbReference>
<proteinExistence type="predicted"/>
<dbReference type="InterPro" id="IPR020806">
    <property type="entry name" value="PKS_PP-bd"/>
</dbReference>
<evidence type="ECO:0000313" key="4">
    <source>
        <dbReference type="EMBL" id="ORY71786.1"/>
    </source>
</evidence>
<dbReference type="InParanoid" id="A0A1Y2EKG3"/>
<keyword evidence="5" id="KW-1185">Reference proteome</keyword>
<reference evidence="4 5" key="1">
    <citation type="submission" date="2016-07" db="EMBL/GenBank/DDBJ databases">
        <title>Pervasive Adenine N6-methylation of Active Genes in Fungi.</title>
        <authorList>
            <consortium name="DOE Joint Genome Institute"/>
            <person name="Mondo S.J."/>
            <person name="Dannebaum R.O."/>
            <person name="Kuo R.C."/>
            <person name="Labutti K."/>
            <person name="Haridas S."/>
            <person name="Kuo A."/>
            <person name="Salamov A."/>
            <person name="Ahrendt S.R."/>
            <person name="Lipzen A."/>
            <person name="Sullivan W."/>
            <person name="Andreopoulos W.B."/>
            <person name="Clum A."/>
            <person name="Lindquist E."/>
            <person name="Daum C."/>
            <person name="Ramamoorthy G.K."/>
            <person name="Gryganskyi A."/>
            <person name="Culley D."/>
            <person name="Magnuson J.K."/>
            <person name="James T.Y."/>
            <person name="O'Malley M.A."/>
            <person name="Stajich J.E."/>
            <person name="Spatafora J.W."/>
            <person name="Visel A."/>
            <person name="Grigoriev I.V."/>
        </authorList>
    </citation>
    <scope>NUCLEOTIDE SEQUENCE [LARGE SCALE GENOMIC DNA]</scope>
    <source>
        <strain evidence="4 5">CBS 129021</strain>
    </source>
</reference>
<dbReference type="AlphaFoldDB" id="A0A1Y2EKG3"/>
<protein>
    <recommendedName>
        <fullName evidence="3">Polyketide synthase-like phosphopantetheine-binding domain-containing protein</fullName>
    </recommendedName>
</protein>
<keyword evidence="1" id="KW-0596">Phosphopantetheine</keyword>
<evidence type="ECO:0000256" key="1">
    <source>
        <dbReference type="ARBA" id="ARBA00022450"/>
    </source>
</evidence>
<evidence type="ECO:0000259" key="3">
    <source>
        <dbReference type="SMART" id="SM00823"/>
    </source>
</evidence>
<sequence length="146" mass="16372">MFRRVFLELSQLIEDGHAKPISPYKLLGYEEIPKALQLVQERQHFGKFVILNGLGAKVAAPIRLARRLVSAAVTFMGAQLAKQLHLAEAIDSARQLMQYSMDSLAAIEFQKWVRTTLRGELTTVDVVNAASLVVLCERVTGKMAYW</sequence>
<dbReference type="EMBL" id="MCFJ01000001">
    <property type="protein sequence ID" value="ORY71786.1"/>
    <property type="molecule type" value="Genomic_DNA"/>
</dbReference>
<dbReference type="GeneID" id="63774100"/>
<comment type="caution">
    <text evidence="4">The sequence shown here is derived from an EMBL/GenBank/DDBJ whole genome shotgun (WGS) entry which is preliminary data.</text>
</comment>
<dbReference type="OrthoDB" id="4772647at2759"/>
<organism evidence="4 5">
    <name type="scientific">Pseudomassariella vexata</name>
    <dbReference type="NCBI Taxonomy" id="1141098"/>
    <lineage>
        <taxon>Eukaryota</taxon>
        <taxon>Fungi</taxon>
        <taxon>Dikarya</taxon>
        <taxon>Ascomycota</taxon>
        <taxon>Pezizomycotina</taxon>
        <taxon>Sordariomycetes</taxon>
        <taxon>Xylariomycetidae</taxon>
        <taxon>Amphisphaeriales</taxon>
        <taxon>Pseudomassariaceae</taxon>
        <taxon>Pseudomassariella</taxon>
    </lineage>
</organism>
<dbReference type="RefSeq" id="XP_040721378.1">
    <property type="nucleotide sequence ID" value="XM_040857888.1"/>
</dbReference>
<accession>A0A1Y2EKG3</accession>
<evidence type="ECO:0000313" key="5">
    <source>
        <dbReference type="Proteomes" id="UP000193689"/>
    </source>
</evidence>
<dbReference type="SMART" id="SM00823">
    <property type="entry name" value="PKS_PP"/>
    <property type="match status" value="1"/>
</dbReference>
<dbReference type="Proteomes" id="UP000193689">
    <property type="component" value="Unassembled WGS sequence"/>
</dbReference>
<dbReference type="STRING" id="1141098.A0A1Y2EKG3"/>
<evidence type="ECO:0000256" key="2">
    <source>
        <dbReference type="ARBA" id="ARBA00022553"/>
    </source>
</evidence>
<dbReference type="InterPro" id="IPR036736">
    <property type="entry name" value="ACP-like_sf"/>
</dbReference>
<dbReference type="Gene3D" id="1.10.1200.10">
    <property type="entry name" value="ACP-like"/>
    <property type="match status" value="1"/>
</dbReference>
<gene>
    <name evidence="4" type="ORF">BCR38DRAFT_404827</name>
</gene>
<name>A0A1Y2EKG3_9PEZI</name>
<keyword evidence="2" id="KW-0597">Phosphoprotein</keyword>
<dbReference type="GO" id="GO:0031177">
    <property type="term" value="F:phosphopantetheine binding"/>
    <property type="evidence" value="ECO:0007669"/>
    <property type="project" value="InterPro"/>
</dbReference>
<feature type="domain" description="Polyketide synthase-like phosphopantetheine-binding" evidence="3">
    <location>
        <begin position="73"/>
        <end position="143"/>
    </location>
</feature>
<dbReference type="Gene3D" id="3.90.180.10">
    <property type="entry name" value="Medium-chain alcohol dehydrogenases, catalytic domain"/>
    <property type="match status" value="1"/>
</dbReference>